<evidence type="ECO:0000313" key="1">
    <source>
        <dbReference type="EMBL" id="PWN52477.1"/>
    </source>
</evidence>
<keyword evidence="2" id="KW-1185">Reference proteome</keyword>
<reference evidence="1 2" key="1">
    <citation type="journal article" date="2018" name="Mol. Biol. Evol.">
        <title>Broad Genomic Sampling Reveals a Smut Pathogenic Ancestry of the Fungal Clade Ustilaginomycotina.</title>
        <authorList>
            <person name="Kijpornyongpan T."/>
            <person name="Mondo S.J."/>
            <person name="Barry K."/>
            <person name="Sandor L."/>
            <person name="Lee J."/>
            <person name="Lipzen A."/>
            <person name="Pangilinan J."/>
            <person name="LaButti K."/>
            <person name="Hainaut M."/>
            <person name="Henrissat B."/>
            <person name="Grigoriev I.V."/>
            <person name="Spatafora J.W."/>
            <person name="Aime M.C."/>
        </authorList>
    </citation>
    <scope>NUCLEOTIDE SEQUENCE [LARGE SCALE GENOMIC DNA]</scope>
    <source>
        <strain evidence="1 2">SA 807</strain>
    </source>
</reference>
<dbReference type="EMBL" id="KZ819775">
    <property type="protein sequence ID" value="PWN52477.1"/>
    <property type="molecule type" value="Genomic_DNA"/>
</dbReference>
<name>A0ACD0P394_9BASI</name>
<gene>
    <name evidence="1" type="ORF">IE53DRAFT_373550</name>
</gene>
<keyword evidence="1" id="KW-0378">Hydrolase</keyword>
<evidence type="ECO:0000313" key="2">
    <source>
        <dbReference type="Proteomes" id="UP000245626"/>
    </source>
</evidence>
<sequence length="624" mass="68201">MVGPRPASAQYPGSPGSPEALALAADGLRPGTPGTLRYSYADSLNTNAEKYDYPPGRDQPTPSPSHQGLLYADGGIPGERSSTYYFSKEGGAASTNVGFPVRSDQARRLTDPQIPVSKRGGLMGFIKRRPILSSLIALLIIAAIAVGAALGATMSKSSSSKDRDLSSSNNHGSSSSGTGATKTSGTATLTSSAAAPTATAKVITPFKAWDWTDSSLKVFGVSLGSWLVLERWQLEDWMVEAGGDDAWDEWSFASNLGSKAASVLTDHWNSWITESDMDTLAAAGINTIRVPIGYWAFIGTEGNEPYVTTGQLDQLAKMMEWCYDRNMYLMLDLHGMPGSQNGDQSSGHNTSSYTWFNSHNQDRSDKTLKAALDWLTASNYSSIVNGIGVVNEPQTTINWGPVDSGKLSTLTAYYERSYKTCLQYKIPMIFHHGFVSGSTLDQWRDFATNKNPQYLVFEDHPYPGWFPANSDKDQIQNTVCGYGQNAVGYPVPVLMSEWSATSDVNSTTYASQYYNMQLATYGWSAGSIFWNFKTMTSKLQILSLRDEIMRDYSFLDLVGAGIARTPSKGQSIKDFYSSLPNQACGDFQTYSWSNPSKTGASYSARKKRAEEDAQNKRRFFLKDA</sequence>
<organism evidence="1 2">
    <name type="scientific">Violaceomyces palustris</name>
    <dbReference type="NCBI Taxonomy" id="1673888"/>
    <lineage>
        <taxon>Eukaryota</taxon>
        <taxon>Fungi</taxon>
        <taxon>Dikarya</taxon>
        <taxon>Basidiomycota</taxon>
        <taxon>Ustilaginomycotina</taxon>
        <taxon>Ustilaginomycetes</taxon>
        <taxon>Violaceomycetales</taxon>
        <taxon>Violaceomycetaceae</taxon>
        <taxon>Violaceomyces</taxon>
    </lineage>
</organism>
<protein>
    <submittedName>
        <fullName evidence="1">Glycoside hydrolase</fullName>
    </submittedName>
</protein>
<dbReference type="Proteomes" id="UP000245626">
    <property type="component" value="Unassembled WGS sequence"/>
</dbReference>
<proteinExistence type="predicted"/>
<accession>A0ACD0P394</accession>